<dbReference type="EMBL" id="CAJVPV010000672">
    <property type="protein sequence ID" value="CAG8468635.1"/>
    <property type="molecule type" value="Genomic_DNA"/>
</dbReference>
<reference evidence="1" key="1">
    <citation type="submission" date="2021-06" db="EMBL/GenBank/DDBJ databases">
        <authorList>
            <person name="Kallberg Y."/>
            <person name="Tangrot J."/>
            <person name="Rosling A."/>
        </authorList>
    </citation>
    <scope>NUCLEOTIDE SEQUENCE</scope>
    <source>
        <strain evidence="1">CL551</strain>
    </source>
</reference>
<protein>
    <submittedName>
        <fullName evidence="1">7423_t:CDS:1</fullName>
    </submittedName>
</protein>
<keyword evidence="2" id="KW-1185">Reference proteome</keyword>
<evidence type="ECO:0000313" key="2">
    <source>
        <dbReference type="Proteomes" id="UP000789342"/>
    </source>
</evidence>
<accession>A0A9N8W2H9</accession>
<organism evidence="1 2">
    <name type="scientific">Acaulospora morrowiae</name>
    <dbReference type="NCBI Taxonomy" id="94023"/>
    <lineage>
        <taxon>Eukaryota</taxon>
        <taxon>Fungi</taxon>
        <taxon>Fungi incertae sedis</taxon>
        <taxon>Mucoromycota</taxon>
        <taxon>Glomeromycotina</taxon>
        <taxon>Glomeromycetes</taxon>
        <taxon>Diversisporales</taxon>
        <taxon>Acaulosporaceae</taxon>
        <taxon>Acaulospora</taxon>
    </lineage>
</organism>
<comment type="caution">
    <text evidence="1">The sequence shown here is derived from an EMBL/GenBank/DDBJ whole genome shotgun (WGS) entry which is preliminary data.</text>
</comment>
<dbReference type="Proteomes" id="UP000789342">
    <property type="component" value="Unassembled WGS sequence"/>
</dbReference>
<name>A0A9N8W2H9_9GLOM</name>
<feature type="non-terminal residue" evidence="1">
    <location>
        <position position="1"/>
    </location>
</feature>
<evidence type="ECO:0000313" key="1">
    <source>
        <dbReference type="EMBL" id="CAG8468635.1"/>
    </source>
</evidence>
<sequence length="50" mass="5748">DKHLQRDAGLKIMNSVVNRFSSKTFLRYLDNFFTGNSNKNTSSCPVLRIL</sequence>
<dbReference type="AlphaFoldDB" id="A0A9N8W2H9"/>
<gene>
    <name evidence="1" type="ORF">AMORRO_LOCUS1748</name>
</gene>
<proteinExistence type="predicted"/>